<dbReference type="PANTHER" id="PTHR43546">
    <property type="entry name" value="UPF0173 METAL-DEPENDENT HYDROLASE MJ1163-RELATED"/>
    <property type="match status" value="1"/>
</dbReference>
<dbReference type="InterPro" id="IPR050114">
    <property type="entry name" value="UPF0173_UPF0282_UlaG_hydrolase"/>
</dbReference>
<dbReference type="AlphaFoldDB" id="A0A7C4H2F7"/>
<comment type="similarity">
    <text evidence="1">Belongs to the UPF0282 family.</text>
</comment>
<dbReference type="HAMAP" id="MF_01406">
    <property type="entry name" value="UPF0282"/>
    <property type="match status" value="1"/>
</dbReference>
<evidence type="ECO:0000256" key="1">
    <source>
        <dbReference type="HAMAP-Rule" id="MF_01406"/>
    </source>
</evidence>
<name>A0A7C4H2F7_9CREN</name>
<comment type="caution">
    <text evidence="2">The sequence shown here is derived from an EMBL/GenBank/DDBJ whole genome shotgun (WGS) entry which is preliminary data.</text>
</comment>
<gene>
    <name evidence="2" type="ORF">ENU31_03460</name>
</gene>
<proteinExistence type="inferred from homology"/>
<evidence type="ECO:0000313" key="2">
    <source>
        <dbReference type="EMBL" id="HGM07449.1"/>
    </source>
</evidence>
<organism evidence="2">
    <name type="scientific">Ignisphaera aggregans</name>
    <dbReference type="NCBI Taxonomy" id="334771"/>
    <lineage>
        <taxon>Archaea</taxon>
        <taxon>Thermoproteota</taxon>
        <taxon>Thermoprotei</taxon>
        <taxon>Desulfurococcales</taxon>
        <taxon>Desulfurococcaceae</taxon>
        <taxon>Ignisphaera</taxon>
    </lineage>
</organism>
<dbReference type="InterPro" id="IPR036866">
    <property type="entry name" value="RibonucZ/Hydroxyglut_hydro"/>
</dbReference>
<dbReference type="SUPFAM" id="SSF56281">
    <property type="entry name" value="Metallo-hydrolase/oxidoreductase"/>
    <property type="match status" value="1"/>
</dbReference>
<dbReference type="NCBIfam" id="NF003287">
    <property type="entry name" value="PRK04286.1-1"/>
    <property type="match status" value="1"/>
</dbReference>
<sequence length="316" mass="35983">MDVELIAFESMGIRSQATFIQTYSANIFIDPSAALAPRRFGLPPHISEARKLLEKFDEIEKLVKDSDIIVITHYHYDHHDPGRFMDPDLYRGKVIYVKDPMNNINVSQKIRASLFLKIVSDRARNISIADGRSIELDKTRINFSPPLPHGEENKLGYIISICIEDRDNALLYTSDIEGGPTHHHKSLIDFCKRASIAIVDGPPTYLLGYKYSDHSFRNSIKLLVNLINLDMLNIIILDHHICRELDYASKIVELLSEAINKGKQITTAAQFMNMEPMFLEANRRELFRMEPVDGLNLLISRSRISTSDLESLGDSL</sequence>
<dbReference type="EMBL" id="DTCA01000110">
    <property type="protein sequence ID" value="HGM07449.1"/>
    <property type="molecule type" value="Genomic_DNA"/>
</dbReference>
<dbReference type="PIRSF" id="PIRSF004944">
    <property type="entry name" value="UCP004944_hydrls"/>
    <property type="match status" value="1"/>
</dbReference>
<accession>A0A7C4H2F7</accession>
<dbReference type="PANTHER" id="PTHR43546:SF4">
    <property type="entry name" value="UPF0282 PROTEIN MJ1629"/>
    <property type="match status" value="1"/>
</dbReference>
<protein>
    <recommendedName>
        <fullName evidence="1">UPF0282 protein ENU31_03460</fullName>
    </recommendedName>
</protein>
<dbReference type="InterPro" id="IPR014426">
    <property type="entry name" value="UPF0282_hydrls"/>
</dbReference>
<reference evidence="2" key="1">
    <citation type="journal article" date="2020" name="mSystems">
        <title>Genome- and Community-Level Interaction Insights into Carbon Utilization and Element Cycling Functions of Hydrothermarchaeota in Hydrothermal Sediment.</title>
        <authorList>
            <person name="Zhou Z."/>
            <person name="Liu Y."/>
            <person name="Xu W."/>
            <person name="Pan J."/>
            <person name="Luo Z.H."/>
            <person name="Li M."/>
        </authorList>
    </citation>
    <scope>NUCLEOTIDE SEQUENCE [LARGE SCALE GENOMIC DNA]</scope>
    <source>
        <strain evidence="2">SpSt-658</strain>
    </source>
</reference>
<dbReference type="Gene3D" id="3.60.15.10">
    <property type="entry name" value="Ribonuclease Z/Hydroxyacylglutathione hydrolase-like"/>
    <property type="match status" value="1"/>
</dbReference>